<accession>A0ABN7SN04</accession>
<dbReference type="Proteomes" id="UP001158576">
    <property type="component" value="Chromosome 1"/>
</dbReference>
<evidence type="ECO:0000313" key="4">
    <source>
        <dbReference type="Proteomes" id="UP001158576"/>
    </source>
</evidence>
<dbReference type="EMBL" id="OU015566">
    <property type="protein sequence ID" value="CAG5101995.1"/>
    <property type="molecule type" value="Genomic_DNA"/>
</dbReference>
<feature type="region of interest" description="Disordered" evidence="1">
    <location>
        <begin position="72"/>
        <end position="105"/>
    </location>
</feature>
<proteinExistence type="predicted"/>
<feature type="compositionally biased region" description="Basic and acidic residues" evidence="1">
    <location>
        <begin position="83"/>
        <end position="95"/>
    </location>
</feature>
<name>A0ABN7SN04_OIKDI</name>
<feature type="transmembrane region" description="Helical" evidence="2">
    <location>
        <begin position="31"/>
        <end position="61"/>
    </location>
</feature>
<evidence type="ECO:0000256" key="2">
    <source>
        <dbReference type="SAM" id="Phobius"/>
    </source>
</evidence>
<dbReference type="InterPro" id="IPR023211">
    <property type="entry name" value="DNA_pol_palm_dom_sf"/>
</dbReference>
<sequence length="552" mass="63165">MDNYEGDDVHDSDLEQQVNKQRGLTFIESSILVFLAIQCVGLLATFIIYLAGLAFAIFPFINLVCGPNRNNGRNGEGFPDQGRQQDDQSRNHSNPEGECTNPDDDFEFDVDIQKGRVRTNDRVIAILILLLFFYIVYENGRNRQRQREPRRIRMIRNPDRIEELESEDEMDITQRPAIEDHQAEDHNADGHALNPYKSVTDRNAIRFIQSKTQLLQTAKKNIRDNKLPVEKCALKTKIKDKIALKDKSEYADSITNGRVSALDENPPNKALALAFKTIGNCGGFGKAIEVVDRPSLKFDDEKQLARSIIKPTFKSTQPLYQENGEYSISEVTFEKKRIKDDKPTVLGVAILQNSKLHFLSFVYKFLHKYLKPGSYKLNYCDTDSLAISFTRSEECIDTNRSKMMTSFLPCVHQELKYEFLQECGKWLVLENTNLNEKTPGLLKSEWETDSGALVCLGNKMYFGYDPKNDKVKRSTKGVPHNQELKLQEFLDCLYGNIETNNRFTLRTLRPTTNNVVKRVSTEKVLLSNLFVKMRVMDDGITCEPLTLDGKPL</sequence>
<dbReference type="PANTHER" id="PTHR33206:SF1">
    <property type="entry name" value="DNA-DIRECTED DNA POLYMERASE"/>
    <property type="match status" value="1"/>
</dbReference>
<feature type="transmembrane region" description="Helical" evidence="2">
    <location>
        <begin position="123"/>
        <end position="140"/>
    </location>
</feature>
<evidence type="ECO:0000313" key="3">
    <source>
        <dbReference type="EMBL" id="CAG5101995.1"/>
    </source>
</evidence>
<protein>
    <submittedName>
        <fullName evidence="3">Oidioi.mRNA.OKI2018_I69.chr1.g93.t1.cds</fullName>
    </submittedName>
</protein>
<dbReference type="SUPFAM" id="SSF56672">
    <property type="entry name" value="DNA/RNA polymerases"/>
    <property type="match status" value="1"/>
</dbReference>
<keyword evidence="2" id="KW-0472">Membrane</keyword>
<dbReference type="InterPro" id="IPR043502">
    <property type="entry name" value="DNA/RNA_pol_sf"/>
</dbReference>
<keyword evidence="4" id="KW-1185">Reference proteome</keyword>
<dbReference type="PANTHER" id="PTHR33206">
    <property type="entry name" value="PROTEIN CBG10425"/>
    <property type="match status" value="1"/>
</dbReference>
<gene>
    <name evidence="3" type="ORF">OKIOD_LOCUS8858</name>
</gene>
<organism evidence="3 4">
    <name type="scientific">Oikopleura dioica</name>
    <name type="common">Tunicate</name>
    <dbReference type="NCBI Taxonomy" id="34765"/>
    <lineage>
        <taxon>Eukaryota</taxon>
        <taxon>Metazoa</taxon>
        <taxon>Chordata</taxon>
        <taxon>Tunicata</taxon>
        <taxon>Appendicularia</taxon>
        <taxon>Copelata</taxon>
        <taxon>Oikopleuridae</taxon>
        <taxon>Oikopleura</taxon>
    </lineage>
</organism>
<evidence type="ECO:0000256" key="1">
    <source>
        <dbReference type="SAM" id="MobiDB-lite"/>
    </source>
</evidence>
<dbReference type="Gene3D" id="3.90.1600.10">
    <property type="entry name" value="Palm domain of DNA polymerase"/>
    <property type="match status" value="1"/>
</dbReference>
<keyword evidence="2" id="KW-1133">Transmembrane helix</keyword>
<reference evidence="3 4" key="1">
    <citation type="submission" date="2021-04" db="EMBL/GenBank/DDBJ databases">
        <authorList>
            <person name="Bliznina A."/>
        </authorList>
    </citation>
    <scope>NUCLEOTIDE SEQUENCE [LARGE SCALE GENOMIC DNA]</scope>
</reference>
<keyword evidence="2" id="KW-0812">Transmembrane</keyword>